<evidence type="ECO:0000313" key="3">
    <source>
        <dbReference type="Proteomes" id="UP001497512"/>
    </source>
</evidence>
<organism evidence="2 3">
    <name type="scientific">Sphagnum troendelagicum</name>
    <dbReference type="NCBI Taxonomy" id="128251"/>
    <lineage>
        <taxon>Eukaryota</taxon>
        <taxon>Viridiplantae</taxon>
        <taxon>Streptophyta</taxon>
        <taxon>Embryophyta</taxon>
        <taxon>Bryophyta</taxon>
        <taxon>Sphagnophytina</taxon>
        <taxon>Sphagnopsida</taxon>
        <taxon>Sphagnales</taxon>
        <taxon>Sphagnaceae</taxon>
        <taxon>Sphagnum</taxon>
    </lineage>
</organism>
<protein>
    <submittedName>
        <fullName evidence="2">Uncharacterized protein</fullName>
    </submittedName>
</protein>
<proteinExistence type="predicted"/>
<accession>A0ABP0TM89</accession>
<sequence>MGSPQVPGSTHTSPLGIPVGSLGMGKVKGIPPKSGATGMPNLNSGGHPGVDACFGSVSPSSPPGSGWGSVGVVDSPPPSLEYGLWGL</sequence>
<evidence type="ECO:0000256" key="1">
    <source>
        <dbReference type="SAM" id="MobiDB-lite"/>
    </source>
</evidence>
<keyword evidence="3" id="KW-1185">Reference proteome</keyword>
<reference evidence="2" key="1">
    <citation type="submission" date="2024-02" db="EMBL/GenBank/DDBJ databases">
        <authorList>
            <consortium name="ELIXIR-Norway"/>
            <consortium name="Elixir Norway"/>
        </authorList>
    </citation>
    <scope>NUCLEOTIDE SEQUENCE</scope>
</reference>
<feature type="compositionally biased region" description="Polar residues" evidence="1">
    <location>
        <begin position="1"/>
        <end position="13"/>
    </location>
</feature>
<feature type="region of interest" description="Disordered" evidence="1">
    <location>
        <begin position="1"/>
        <end position="73"/>
    </location>
</feature>
<name>A0ABP0TM89_9BRYO</name>
<evidence type="ECO:0000313" key="2">
    <source>
        <dbReference type="EMBL" id="CAK9200173.1"/>
    </source>
</evidence>
<gene>
    <name evidence="2" type="ORF">CSSPTR1EN2_LOCUS5304</name>
</gene>
<dbReference type="Proteomes" id="UP001497512">
    <property type="component" value="Chromosome 12"/>
</dbReference>
<dbReference type="EMBL" id="OZ019904">
    <property type="protein sequence ID" value="CAK9200173.1"/>
    <property type="molecule type" value="Genomic_DNA"/>
</dbReference>